<dbReference type="InterPro" id="IPR013498">
    <property type="entry name" value="Topo_IA_Znf"/>
</dbReference>
<dbReference type="Gene3D" id="3.30.65.10">
    <property type="entry name" value="Bacterial Topoisomerase I, domain 1"/>
    <property type="match status" value="1"/>
</dbReference>
<proteinExistence type="inferred from homology"/>
<keyword evidence="7 10" id="KW-0799">Topoisomerase</keyword>
<accession>A0A1A5J420</accession>
<dbReference type="SUPFAM" id="SSF56712">
    <property type="entry name" value="Prokaryotic type I DNA topoisomerase"/>
    <property type="match status" value="1"/>
</dbReference>
<comment type="similarity">
    <text evidence="2 10">Belongs to the type IA topoisomerase family.</text>
</comment>
<dbReference type="InterPro" id="IPR013824">
    <property type="entry name" value="Topo_IA_cen_sub1"/>
</dbReference>
<feature type="domain" description="Topo IA-type catalytic" evidence="13">
    <location>
        <begin position="131"/>
        <end position="569"/>
    </location>
</feature>
<dbReference type="PANTHER" id="PTHR42785:SF1">
    <property type="entry name" value="DNA TOPOISOMERASE"/>
    <property type="match status" value="1"/>
</dbReference>
<feature type="region of interest" description="Disordered" evidence="11">
    <location>
        <begin position="769"/>
        <end position="791"/>
    </location>
</feature>
<feature type="active site" description="O-(5'-phospho-DNA)-tyrosine intermediate" evidence="10">
    <location>
        <position position="303"/>
    </location>
</feature>
<comment type="caution">
    <text evidence="10">Lacks conserved residue(s) required for the propagation of feature annotation.</text>
</comment>
<dbReference type="GO" id="GO:0006265">
    <property type="term" value="P:DNA topological change"/>
    <property type="evidence" value="ECO:0007669"/>
    <property type="project" value="UniProtKB-UniRule"/>
</dbReference>
<keyword evidence="8 10" id="KW-0238">DNA-binding</keyword>
<dbReference type="GO" id="GO:0008270">
    <property type="term" value="F:zinc ion binding"/>
    <property type="evidence" value="ECO:0007669"/>
    <property type="project" value="UniProtKB-KW"/>
</dbReference>
<evidence type="ECO:0000256" key="7">
    <source>
        <dbReference type="ARBA" id="ARBA00023029"/>
    </source>
</evidence>
<comment type="function">
    <text evidence="10">Releases the supercoiling and torsional tension of DNA, which is introduced during the DNA replication and transcription, by transiently cleaving and rejoining one strand of the DNA duplex. Introduces a single-strand break via transesterification at a target site in duplex DNA. The scissile phosphodiester is attacked by the catalytic tyrosine of the enzyme, resulting in the formation of a DNA-(5'-phosphotyrosyl)-enzyme intermediate and the expulsion of a 3'-OH DNA strand. The free DNA strand then undergoes passage around the unbroken strand, thus removing DNA supercoils. Finally, in the religation step, the DNA 3'-OH attacks the covalent intermediate to expel the active-site tyrosine and restore the DNA phosphodiester backbone.</text>
</comment>
<dbReference type="Proteomes" id="UP000093748">
    <property type="component" value="Unassembled WGS sequence"/>
</dbReference>
<dbReference type="InterPro" id="IPR006171">
    <property type="entry name" value="TOPRIM_dom"/>
</dbReference>
<dbReference type="SUPFAM" id="SSF57783">
    <property type="entry name" value="Zinc beta-ribbon"/>
    <property type="match status" value="1"/>
</dbReference>
<keyword evidence="5" id="KW-0862">Zinc</keyword>
<dbReference type="PROSITE" id="PS52039">
    <property type="entry name" value="TOPO_IA_2"/>
    <property type="match status" value="1"/>
</dbReference>
<feature type="region of interest" description="Interaction with DNA" evidence="10">
    <location>
        <begin position="165"/>
        <end position="170"/>
    </location>
</feature>
<dbReference type="PROSITE" id="PS00396">
    <property type="entry name" value="TOPO_IA_1"/>
    <property type="match status" value="1"/>
</dbReference>
<gene>
    <name evidence="10" type="primary">topA</name>
    <name evidence="14" type="ORF">BAE39_29955</name>
</gene>
<evidence type="ECO:0000259" key="13">
    <source>
        <dbReference type="PROSITE" id="PS52039"/>
    </source>
</evidence>
<dbReference type="HAMAP" id="MF_00952">
    <property type="entry name" value="Topoisom_1_prok"/>
    <property type="match status" value="1"/>
</dbReference>
<dbReference type="Pfam" id="PF01751">
    <property type="entry name" value="Toprim"/>
    <property type="match status" value="1"/>
</dbReference>
<comment type="catalytic activity">
    <reaction evidence="1 10">
        <text>ATP-independent breakage of single-stranded DNA, followed by passage and rejoining.</text>
        <dbReference type="EC" id="5.6.2.1"/>
    </reaction>
</comment>
<evidence type="ECO:0000256" key="4">
    <source>
        <dbReference type="ARBA" id="ARBA00022771"/>
    </source>
</evidence>
<evidence type="ECO:0000256" key="1">
    <source>
        <dbReference type="ARBA" id="ARBA00000213"/>
    </source>
</evidence>
<feature type="region of interest" description="Disordered" evidence="11">
    <location>
        <begin position="840"/>
        <end position="873"/>
    </location>
</feature>
<keyword evidence="6" id="KW-0460">Magnesium</keyword>
<feature type="site" description="Interaction with DNA" evidence="10">
    <location>
        <position position="31"/>
    </location>
</feature>
<sequence>MDVVVVESPAKAKTINKYLGKNYKVLASFGHVRDLPAKDGSVRPDEDFAMSWAVDTASGKRLADIAKAVKDADGLILATDPDREGEAISWHVLEVLKQKRALKDKPVSRVVFNAITKSSVLEAMANPRQIDAPLVDAYLARRALDYLVGFTLSPVLWRKLPGARSAGRVQSVALRLVCDRESEIERFIREEYWQIAAILGTPRNETFEARLTAFERKKLQKLDIANKAQADDIKAMLEGATFKALSVEAKPTKRNPGPPFTTSTLQQAASSGLGFSATRTMQVAQRLYEGMEIGGETTGLITYMRTDGVQMAPEAIDAARDAIAKEFGPKYLPEKPRFYTTKAKNAQEAHEAIRPTDFMRTPASVRQYLDSDQMRLYELIWKRAIASQMQPAEIERTTVEIEAVNGARTAELRAVGSVVRFDGFIAAYTDQKDDDAEDEENRRLPEIRAGEQLVRQAINATQHTTEPPPRYSEATLIKKLEELGIGRPSTYTAILKTLEDRDYVTIDKRRLVPQAKGRLLSAFLESFFERYVEYDFTASLEEKLDEISDGKLAWKDVLRDFWKDFSGAVADIKELRVTDVLDALNEELAPLVFPAREDGSNPRICPKCGTGNLSLKLGKFGAFVGCSNYPECSFTRQLGDAANPNGENGGGDDGTKVLGKDPYTAEEITLRSGRFGPYLQRGDGKDAKRSSLPKGWTPETIDHEKALALLALPRDIGKHPETSKMISAGLGRYGPFVLHDGTYANLDSIEDVFSIGLNRAVTVIAEKQSKGKGGRNGGTPAALKELGDHPDGGGKIVVRDGKYGPYVNFGKVNATLPKGKDPQSVTIEDALALIAEKEAKGGGGKKPFRKAAAAKAPAAKKTAARKPAAKKKG</sequence>
<comment type="caution">
    <text evidence="14">The sequence shown here is derived from an EMBL/GenBank/DDBJ whole genome shotgun (WGS) entry which is preliminary data.</text>
</comment>
<dbReference type="OrthoDB" id="9804262at2"/>
<dbReference type="InterPro" id="IPR005733">
    <property type="entry name" value="TopoI_bac-type"/>
</dbReference>
<dbReference type="PRINTS" id="PR00417">
    <property type="entry name" value="PRTPISMRASEI"/>
</dbReference>
<dbReference type="EMBL" id="LZTJ01000006">
    <property type="protein sequence ID" value="OBP78644.1"/>
    <property type="molecule type" value="Genomic_DNA"/>
</dbReference>
<protein>
    <recommendedName>
        <fullName evidence="10">DNA topoisomerase 1</fullName>
        <ecNumber evidence="10">5.6.2.1</ecNumber>
    </recommendedName>
    <alternativeName>
        <fullName evidence="10">DNA topoisomerase I</fullName>
    </alternativeName>
</protein>
<dbReference type="SMART" id="SM00493">
    <property type="entry name" value="TOPRIM"/>
    <property type="match status" value="1"/>
</dbReference>
<dbReference type="RefSeq" id="WP_032930423.1">
    <property type="nucleotide sequence ID" value="NZ_LZTH01000047.1"/>
</dbReference>
<feature type="region of interest" description="Disordered" evidence="11">
    <location>
        <begin position="679"/>
        <end position="698"/>
    </location>
</feature>
<dbReference type="InterPro" id="IPR000380">
    <property type="entry name" value="Topo_IA"/>
</dbReference>
<dbReference type="InterPro" id="IPR013497">
    <property type="entry name" value="Topo_IA_cen"/>
</dbReference>
<dbReference type="SMART" id="SM00436">
    <property type="entry name" value="TOP1Bc"/>
    <property type="match status" value="1"/>
</dbReference>
<feature type="site" description="Interaction with DNA" evidence="10">
    <location>
        <position position="501"/>
    </location>
</feature>
<dbReference type="NCBIfam" id="TIGR01051">
    <property type="entry name" value="topA_bact"/>
    <property type="match status" value="1"/>
</dbReference>
<dbReference type="InterPro" id="IPR023405">
    <property type="entry name" value="Topo_IA_core_domain"/>
</dbReference>
<dbReference type="InterPro" id="IPR003602">
    <property type="entry name" value="Topo_IA_DNA-bd_dom"/>
</dbReference>
<evidence type="ECO:0000256" key="5">
    <source>
        <dbReference type="ARBA" id="ARBA00022833"/>
    </source>
</evidence>
<feature type="compositionally biased region" description="Basic residues" evidence="11">
    <location>
        <begin position="862"/>
        <end position="873"/>
    </location>
</feature>
<evidence type="ECO:0000256" key="6">
    <source>
        <dbReference type="ARBA" id="ARBA00022842"/>
    </source>
</evidence>
<evidence type="ECO:0000256" key="2">
    <source>
        <dbReference type="ARBA" id="ARBA00009446"/>
    </source>
</evidence>
<keyword evidence="3" id="KW-0479">Metal-binding</keyword>
<feature type="site" description="Interaction with DNA" evidence="10">
    <location>
        <position position="141"/>
    </location>
</feature>
<dbReference type="Pfam" id="PF13368">
    <property type="entry name" value="Toprim_C_rpt"/>
    <property type="match status" value="3"/>
</dbReference>
<dbReference type="Pfam" id="PF01131">
    <property type="entry name" value="Topoisom_bac"/>
    <property type="match status" value="1"/>
</dbReference>
<dbReference type="CDD" id="cd00186">
    <property type="entry name" value="TOP1Ac"/>
    <property type="match status" value="1"/>
</dbReference>
<dbReference type="Gene3D" id="1.10.460.10">
    <property type="entry name" value="Topoisomerase I, domain 2"/>
    <property type="match status" value="1"/>
</dbReference>
<dbReference type="AlphaFoldDB" id="A0A1A5J420"/>
<feature type="site" description="Interaction with DNA" evidence="10">
    <location>
        <position position="145"/>
    </location>
</feature>
<dbReference type="Gene3D" id="3.40.50.140">
    <property type="match status" value="1"/>
</dbReference>
<comment type="subunit">
    <text evidence="10">Monomer.</text>
</comment>
<evidence type="ECO:0000259" key="12">
    <source>
        <dbReference type="PROSITE" id="PS50880"/>
    </source>
</evidence>
<dbReference type="InterPro" id="IPR013825">
    <property type="entry name" value="Topo_IA_cen_sub2"/>
</dbReference>
<dbReference type="InterPro" id="IPR034149">
    <property type="entry name" value="TOPRIM_TopoI"/>
</dbReference>
<organism evidence="14 15">
    <name type="scientific">Rhizobium loti</name>
    <name type="common">Mesorhizobium loti</name>
    <dbReference type="NCBI Taxonomy" id="381"/>
    <lineage>
        <taxon>Bacteria</taxon>
        <taxon>Pseudomonadati</taxon>
        <taxon>Pseudomonadota</taxon>
        <taxon>Alphaproteobacteria</taxon>
        <taxon>Hyphomicrobiales</taxon>
        <taxon>Phyllobacteriaceae</taxon>
        <taxon>Mesorhizobium</taxon>
    </lineage>
</organism>
<evidence type="ECO:0000256" key="11">
    <source>
        <dbReference type="SAM" id="MobiDB-lite"/>
    </source>
</evidence>
<feature type="site" description="Interaction with DNA" evidence="10">
    <location>
        <position position="305"/>
    </location>
</feature>
<evidence type="ECO:0000256" key="3">
    <source>
        <dbReference type="ARBA" id="ARBA00022723"/>
    </source>
</evidence>
<dbReference type="EC" id="5.6.2.1" evidence="10"/>
<feature type="site" description="Interaction with DNA" evidence="10">
    <location>
        <position position="157"/>
    </location>
</feature>
<feature type="compositionally biased region" description="Low complexity" evidence="11">
    <location>
        <begin position="850"/>
        <end position="861"/>
    </location>
</feature>
<dbReference type="Gene3D" id="2.70.20.10">
    <property type="entry name" value="Topoisomerase I, domain 3"/>
    <property type="match status" value="1"/>
</dbReference>
<dbReference type="SMART" id="SM00437">
    <property type="entry name" value="TOP1Ac"/>
    <property type="match status" value="1"/>
</dbReference>
<dbReference type="InterPro" id="IPR013826">
    <property type="entry name" value="Topo_IA_cen_sub3"/>
</dbReference>
<keyword evidence="4" id="KW-0863">Zinc-finger</keyword>
<feature type="site" description="Interaction with DNA" evidence="10">
    <location>
        <position position="142"/>
    </location>
</feature>
<dbReference type="InterPro" id="IPR023406">
    <property type="entry name" value="Topo_IA_AS"/>
</dbReference>
<dbReference type="Gene3D" id="1.10.290.10">
    <property type="entry name" value="Topoisomerase I, domain 4"/>
    <property type="match status" value="1"/>
</dbReference>
<feature type="domain" description="Toprim" evidence="12">
    <location>
        <begin position="1"/>
        <end position="117"/>
    </location>
</feature>
<dbReference type="CDD" id="cd03363">
    <property type="entry name" value="TOPRIM_TopoIA_TopoI"/>
    <property type="match status" value="1"/>
</dbReference>
<dbReference type="InterPro" id="IPR025589">
    <property type="entry name" value="Toprim_C_rpt"/>
</dbReference>
<dbReference type="PANTHER" id="PTHR42785">
    <property type="entry name" value="DNA TOPOISOMERASE, TYPE IA, CORE"/>
    <property type="match status" value="1"/>
</dbReference>
<evidence type="ECO:0000313" key="15">
    <source>
        <dbReference type="Proteomes" id="UP000093748"/>
    </source>
</evidence>
<name>A0A1A5J420_RHILI</name>
<dbReference type="InterPro" id="IPR003601">
    <property type="entry name" value="Topo_IA_2"/>
</dbReference>
<dbReference type="GO" id="GO:0003677">
    <property type="term" value="F:DNA binding"/>
    <property type="evidence" value="ECO:0007669"/>
    <property type="project" value="UniProtKB-KW"/>
</dbReference>
<evidence type="ECO:0000256" key="9">
    <source>
        <dbReference type="ARBA" id="ARBA00023235"/>
    </source>
</evidence>
<keyword evidence="9 10" id="KW-0413">Isomerase</keyword>
<evidence type="ECO:0000256" key="10">
    <source>
        <dbReference type="HAMAP-Rule" id="MF_00952"/>
    </source>
</evidence>
<dbReference type="GeneID" id="66683835"/>
<dbReference type="GO" id="GO:0005694">
    <property type="term" value="C:chromosome"/>
    <property type="evidence" value="ECO:0007669"/>
    <property type="project" value="InterPro"/>
</dbReference>
<evidence type="ECO:0000256" key="8">
    <source>
        <dbReference type="ARBA" id="ARBA00023125"/>
    </source>
</evidence>
<dbReference type="PROSITE" id="PS50880">
    <property type="entry name" value="TOPRIM"/>
    <property type="match status" value="1"/>
</dbReference>
<dbReference type="GO" id="GO:0003917">
    <property type="term" value="F:DNA topoisomerase type I (single strand cut, ATP-independent) activity"/>
    <property type="evidence" value="ECO:0007669"/>
    <property type="project" value="UniProtKB-UniRule"/>
</dbReference>
<dbReference type="Pfam" id="PF01396">
    <property type="entry name" value="Zn_ribbon_Top1"/>
    <property type="match status" value="1"/>
</dbReference>
<dbReference type="InterPro" id="IPR028612">
    <property type="entry name" value="Topoisom_1_IA"/>
</dbReference>
<evidence type="ECO:0000313" key="14">
    <source>
        <dbReference type="EMBL" id="OBP78644.1"/>
    </source>
</evidence>
<reference evidence="15" key="1">
    <citation type="submission" date="2016-06" db="EMBL/GenBank/DDBJ databases">
        <title>NZP2037 Pacbio-Illumina hybrid assembly.</title>
        <authorList>
            <person name="Ramsay J.P."/>
        </authorList>
    </citation>
    <scope>NUCLEOTIDE SEQUENCE [LARGE SCALE GENOMIC DNA]</scope>
    <source>
        <strain evidence="15">R7ANS::ICEMlSym2042</strain>
    </source>
</reference>